<feature type="compositionally biased region" description="Acidic residues" evidence="1">
    <location>
        <begin position="234"/>
        <end position="243"/>
    </location>
</feature>
<organism evidence="2">
    <name type="scientific">Cyprideis torosa</name>
    <dbReference type="NCBI Taxonomy" id="163714"/>
    <lineage>
        <taxon>Eukaryota</taxon>
        <taxon>Metazoa</taxon>
        <taxon>Ecdysozoa</taxon>
        <taxon>Arthropoda</taxon>
        <taxon>Crustacea</taxon>
        <taxon>Oligostraca</taxon>
        <taxon>Ostracoda</taxon>
        <taxon>Podocopa</taxon>
        <taxon>Podocopida</taxon>
        <taxon>Cytherocopina</taxon>
        <taxon>Cytheroidea</taxon>
        <taxon>Cytherideidae</taxon>
        <taxon>Cyprideis</taxon>
    </lineage>
</organism>
<accession>A0A7R8WSQ3</accession>
<sequence length="267" mass="30182">MQSGLFPPARPGTGTGSCPRRTVTGMHNFTTVLWIFKKRTKVLRTTDPSNNKPQQWSAFMKDDPQRHVYVGHTATVVKRDPQVDGTCPHNWTKKPPDLRNLNAVTSTEQPPTSSSISIFGLHWTPRTKGAGRSISQSPTAELCAALPMAFTVFDGDPVAHASKMESRSFAVEDYESHYQQDAYEPSPTYRYFRPYPASDHTPSRDISPGQHDVATEDGHHVPTSEKDQQLMYNDNEDDDEDSYQDWANDYRITFRRHGNDMDGDTFD</sequence>
<dbReference type="AlphaFoldDB" id="A0A7R8WSQ3"/>
<proteinExistence type="predicted"/>
<evidence type="ECO:0000313" key="2">
    <source>
        <dbReference type="EMBL" id="CAD7234376.1"/>
    </source>
</evidence>
<gene>
    <name evidence="2" type="ORF">CTOB1V02_LOCUS12192</name>
</gene>
<name>A0A7R8WSQ3_9CRUS</name>
<dbReference type="EMBL" id="OB668486">
    <property type="protein sequence ID" value="CAD7234376.1"/>
    <property type="molecule type" value="Genomic_DNA"/>
</dbReference>
<feature type="region of interest" description="Disordered" evidence="1">
    <location>
        <begin position="193"/>
        <end position="243"/>
    </location>
</feature>
<feature type="region of interest" description="Disordered" evidence="1">
    <location>
        <begin position="1"/>
        <end position="22"/>
    </location>
</feature>
<protein>
    <submittedName>
        <fullName evidence="2">Uncharacterized protein</fullName>
    </submittedName>
</protein>
<reference evidence="2" key="1">
    <citation type="submission" date="2020-11" db="EMBL/GenBank/DDBJ databases">
        <authorList>
            <person name="Tran Van P."/>
        </authorList>
    </citation>
    <scope>NUCLEOTIDE SEQUENCE</scope>
</reference>
<feature type="compositionally biased region" description="Basic and acidic residues" evidence="1">
    <location>
        <begin position="213"/>
        <end position="228"/>
    </location>
</feature>
<evidence type="ECO:0000256" key="1">
    <source>
        <dbReference type="SAM" id="MobiDB-lite"/>
    </source>
</evidence>